<accession>A0A3M9N8U6</accession>
<evidence type="ECO:0000313" key="2">
    <source>
        <dbReference type="Proteomes" id="UP000267223"/>
    </source>
</evidence>
<dbReference type="Proteomes" id="UP000267223">
    <property type="component" value="Unassembled WGS sequence"/>
</dbReference>
<comment type="caution">
    <text evidence="1">The sequence shown here is derived from an EMBL/GenBank/DDBJ whole genome shotgun (WGS) entry which is preliminary data.</text>
</comment>
<dbReference type="AlphaFoldDB" id="A0A3M9N8U6"/>
<protein>
    <submittedName>
        <fullName evidence="1">Uncharacterized protein</fullName>
    </submittedName>
</protein>
<proteinExistence type="predicted"/>
<name>A0A3M9N8U6_9BACT</name>
<keyword evidence="2" id="KW-1185">Reference proteome</keyword>
<reference evidence="1 2" key="1">
    <citation type="submission" date="2018-11" db="EMBL/GenBank/DDBJ databases">
        <title>Draft genome sequence of Ferruginibacter sp. BO-59.</title>
        <authorList>
            <person name="Im W.T."/>
        </authorList>
    </citation>
    <scope>NUCLEOTIDE SEQUENCE [LARGE SCALE GENOMIC DNA]</scope>
    <source>
        <strain evidence="1 2">BO-59</strain>
    </source>
</reference>
<organism evidence="1 2">
    <name type="scientific">Hanamia caeni</name>
    <dbReference type="NCBI Taxonomy" id="2294116"/>
    <lineage>
        <taxon>Bacteria</taxon>
        <taxon>Pseudomonadati</taxon>
        <taxon>Bacteroidota</taxon>
        <taxon>Chitinophagia</taxon>
        <taxon>Chitinophagales</taxon>
        <taxon>Chitinophagaceae</taxon>
        <taxon>Hanamia</taxon>
    </lineage>
</organism>
<gene>
    <name evidence="1" type="ORF">EFY79_16155</name>
</gene>
<dbReference type="EMBL" id="RJJR01000014">
    <property type="protein sequence ID" value="RNI34230.1"/>
    <property type="molecule type" value="Genomic_DNA"/>
</dbReference>
<sequence length="68" mass="8028">MDLHFRRGAEMASTAILSEQINKRIFYFGCSSLIRNCDSDILFKINFTNLLKLKIYVQRFIINFNTSF</sequence>
<evidence type="ECO:0000313" key="1">
    <source>
        <dbReference type="EMBL" id="RNI34230.1"/>
    </source>
</evidence>